<accession>A0A7N1A872</accession>
<protein>
    <submittedName>
        <fullName evidence="1">Uncharacterized protein</fullName>
    </submittedName>
</protein>
<organism evidence="1 2">
    <name type="scientific">Kalanchoe fedtschenkoi</name>
    <name type="common">Lavender scallops</name>
    <name type="synonym">South American air plant</name>
    <dbReference type="NCBI Taxonomy" id="63787"/>
    <lineage>
        <taxon>Eukaryota</taxon>
        <taxon>Viridiplantae</taxon>
        <taxon>Streptophyta</taxon>
        <taxon>Embryophyta</taxon>
        <taxon>Tracheophyta</taxon>
        <taxon>Spermatophyta</taxon>
        <taxon>Magnoliopsida</taxon>
        <taxon>eudicotyledons</taxon>
        <taxon>Gunneridae</taxon>
        <taxon>Pentapetalae</taxon>
        <taxon>Saxifragales</taxon>
        <taxon>Crassulaceae</taxon>
        <taxon>Kalanchoe</taxon>
    </lineage>
</organism>
<dbReference type="EnsemblPlants" id="Kaladp0348s0006.1.v1.1">
    <property type="protein sequence ID" value="Kaladp0348s0006.1.v1.1.CDS.1"/>
    <property type="gene ID" value="Kaladp0348s0006.v1.1"/>
</dbReference>
<dbReference type="Proteomes" id="UP000594263">
    <property type="component" value="Unplaced"/>
</dbReference>
<evidence type="ECO:0000313" key="1">
    <source>
        <dbReference type="EnsemblPlants" id="Kaladp0348s0006.1.v1.1.CDS.1"/>
    </source>
</evidence>
<reference evidence="1" key="1">
    <citation type="submission" date="2021-01" db="UniProtKB">
        <authorList>
            <consortium name="EnsemblPlants"/>
        </authorList>
    </citation>
    <scope>IDENTIFICATION</scope>
</reference>
<proteinExistence type="predicted"/>
<sequence>MTQDFLTVVFSFRGCFMVGIKSGQGHLLHYITEERKWRDLKKKYVFSNFFYRRIWRGSGGV</sequence>
<keyword evidence="2" id="KW-1185">Reference proteome</keyword>
<evidence type="ECO:0000313" key="2">
    <source>
        <dbReference type="Proteomes" id="UP000594263"/>
    </source>
</evidence>
<dbReference type="AlphaFoldDB" id="A0A7N1A872"/>
<dbReference type="Gramene" id="Kaladp0348s0006.1.v1.1">
    <property type="protein sequence ID" value="Kaladp0348s0006.1.v1.1.CDS.1"/>
    <property type="gene ID" value="Kaladp0348s0006.v1.1"/>
</dbReference>
<name>A0A7N1A872_KALFE</name>